<dbReference type="GO" id="GO:0016301">
    <property type="term" value="F:kinase activity"/>
    <property type="evidence" value="ECO:0007669"/>
    <property type="project" value="UniProtKB-KW"/>
</dbReference>
<dbReference type="InterPro" id="IPR002139">
    <property type="entry name" value="Ribo/fructo_kinase"/>
</dbReference>
<dbReference type="PANTHER" id="PTHR10584">
    <property type="entry name" value="SUGAR KINASE"/>
    <property type="match status" value="1"/>
</dbReference>
<keyword evidence="3 4" id="KW-0418">Kinase</keyword>
<dbReference type="Proteomes" id="UP000585609">
    <property type="component" value="Unassembled WGS sequence"/>
</dbReference>
<comment type="caution">
    <text evidence="6">The sequence shown here is derived from an EMBL/GenBank/DDBJ whole genome shotgun (WGS) entry which is preliminary data.</text>
</comment>
<gene>
    <name evidence="6" type="ORF">HKBW3S09_00710</name>
</gene>
<name>A0A6V8NT79_9ACTN</name>
<dbReference type="CDD" id="cd01166">
    <property type="entry name" value="KdgK"/>
    <property type="match status" value="1"/>
</dbReference>
<dbReference type="SUPFAM" id="SSF53613">
    <property type="entry name" value="Ribokinase-like"/>
    <property type="match status" value="1"/>
</dbReference>
<dbReference type="InterPro" id="IPR002173">
    <property type="entry name" value="Carboh/pur_kinase_PfkB_CS"/>
</dbReference>
<dbReference type="AlphaFoldDB" id="A0A6V8NT79"/>
<evidence type="ECO:0000259" key="5">
    <source>
        <dbReference type="Pfam" id="PF00294"/>
    </source>
</evidence>
<dbReference type="PROSITE" id="PS00584">
    <property type="entry name" value="PFKB_KINASES_2"/>
    <property type="match status" value="1"/>
</dbReference>
<sequence>MSGEKVDVICLGILVADVFCSPLDALPTAGELKLVDEIILQVGGCAANTAVSLSKLGTRVTVMGKVGSDAFGQFIIDDLASKGPDTKGITRSTEVGTSKTMIIPVISEDRRFIHTLGANADLSYDDIDLEVVSQGKILYVGGYLGLPRLDQKSLVSLLKYAKEKGLSTVLDVIVPSGAFSYDLGFHLAEALAHTDVFLPNDDEARLLTGQGEPEEQAQIGLEKGCDTVVITMREKGTLLKTKDLTLRADIFHLPVVDPSGAGDAFDAGFISGMLWGWDLKRTLELASAVGASAVTKLGCTTGVFSAAQAKEFLKNNRLPITEYR</sequence>
<evidence type="ECO:0000313" key="6">
    <source>
        <dbReference type="EMBL" id="GFP23243.1"/>
    </source>
</evidence>
<reference evidence="6 7" key="1">
    <citation type="journal article" date="2020" name="Front. Microbiol.">
        <title>Single-cell genomics of novel Actinobacteria with the Wood-Ljungdahl pathway discovered in a serpentinizing system.</title>
        <authorList>
            <person name="Merino N."/>
            <person name="Kawai M."/>
            <person name="Boyd E.S."/>
            <person name="Colman D.R."/>
            <person name="McGlynn S.E."/>
            <person name="Nealson K.H."/>
            <person name="Kurokawa K."/>
            <person name="Hongoh Y."/>
        </authorList>
    </citation>
    <scope>NUCLEOTIDE SEQUENCE [LARGE SCALE GENOMIC DNA]</scope>
    <source>
        <strain evidence="6 7">S09_30</strain>
    </source>
</reference>
<comment type="similarity">
    <text evidence="1 4">Belongs to the carbohydrate kinase PfkB family.</text>
</comment>
<dbReference type="EMBL" id="BLRW01000073">
    <property type="protein sequence ID" value="GFP23243.1"/>
    <property type="molecule type" value="Genomic_DNA"/>
</dbReference>
<evidence type="ECO:0000256" key="4">
    <source>
        <dbReference type="RuleBase" id="RU003704"/>
    </source>
</evidence>
<dbReference type="InterPro" id="IPR011611">
    <property type="entry name" value="PfkB_dom"/>
</dbReference>
<evidence type="ECO:0000256" key="2">
    <source>
        <dbReference type="ARBA" id="ARBA00022679"/>
    </source>
</evidence>
<dbReference type="GO" id="GO:0005829">
    <property type="term" value="C:cytosol"/>
    <property type="evidence" value="ECO:0007669"/>
    <property type="project" value="TreeGrafter"/>
</dbReference>
<dbReference type="PROSITE" id="PS00583">
    <property type="entry name" value="PFKB_KINASES_1"/>
    <property type="match status" value="1"/>
</dbReference>
<feature type="domain" description="Carbohydrate kinase PfkB" evidence="5">
    <location>
        <begin position="7"/>
        <end position="302"/>
    </location>
</feature>
<evidence type="ECO:0000256" key="1">
    <source>
        <dbReference type="ARBA" id="ARBA00010688"/>
    </source>
</evidence>
<organism evidence="6 7">
    <name type="scientific">Candidatus Hakubella thermalkaliphila</name>
    <dbReference type="NCBI Taxonomy" id="2754717"/>
    <lineage>
        <taxon>Bacteria</taxon>
        <taxon>Bacillati</taxon>
        <taxon>Actinomycetota</taxon>
        <taxon>Actinomycetota incertae sedis</taxon>
        <taxon>Candidatus Hakubellales</taxon>
        <taxon>Candidatus Hakubellaceae</taxon>
        <taxon>Candidatus Hakubella</taxon>
    </lineage>
</organism>
<evidence type="ECO:0000256" key="3">
    <source>
        <dbReference type="ARBA" id="ARBA00022777"/>
    </source>
</evidence>
<evidence type="ECO:0000313" key="7">
    <source>
        <dbReference type="Proteomes" id="UP000585609"/>
    </source>
</evidence>
<accession>A0A6V8NT79</accession>
<dbReference type="Pfam" id="PF00294">
    <property type="entry name" value="PfkB"/>
    <property type="match status" value="1"/>
</dbReference>
<proteinExistence type="inferred from homology"/>
<dbReference type="Gene3D" id="3.40.1190.20">
    <property type="match status" value="1"/>
</dbReference>
<dbReference type="InterPro" id="IPR029056">
    <property type="entry name" value="Ribokinase-like"/>
</dbReference>
<dbReference type="PANTHER" id="PTHR10584:SF166">
    <property type="entry name" value="RIBOKINASE"/>
    <property type="match status" value="1"/>
</dbReference>
<keyword evidence="2 4" id="KW-0808">Transferase</keyword>
<dbReference type="PRINTS" id="PR00990">
    <property type="entry name" value="RIBOKINASE"/>
</dbReference>
<dbReference type="GO" id="GO:0006796">
    <property type="term" value="P:phosphate-containing compound metabolic process"/>
    <property type="evidence" value="ECO:0007669"/>
    <property type="project" value="UniProtKB-ARBA"/>
</dbReference>
<protein>
    <recommendedName>
        <fullName evidence="5">Carbohydrate kinase PfkB domain-containing protein</fullName>
    </recommendedName>
</protein>